<proteinExistence type="predicted"/>
<dbReference type="EMBL" id="NXII01000013">
    <property type="protein sequence ID" value="RXI39601.1"/>
    <property type="molecule type" value="Genomic_DNA"/>
</dbReference>
<sequence>MKKPYLSDYEVINYESNCNGKTITETIEDTDNDIIIMDFGMASTATVEGSDYDNNLIKE</sequence>
<gene>
    <name evidence="1" type="ORF">CP963_09700</name>
</gene>
<dbReference type="Proteomes" id="UP000290378">
    <property type="component" value="Unassembled WGS sequence"/>
</dbReference>
<reference evidence="1 2" key="1">
    <citation type="submission" date="2017-09" db="EMBL/GenBank/DDBJ databases">
        <title>Genomics of the genus Arcobacter.</title>
        <authorList>
            <person name="Perez-Cataluna A."/>
            <person name="Figueras M.J."/>
            <person name="Salas-Masso N."/>
        </authorList>
    </citation>
    <scope>NUCLEOTIDE SEQUENCE [LARGE SCALE GENOMIC DNA]</scope>
    <source>
        <strain evidence="1 2">CECT 7834</strain>
    </source>
</reference>
<evidence type="ECO:0000313" key="2">
    <source>
        <dbReference type="Proteomes" id="UP000290378"/>
    </source>
</evidence>
<organism evidence="1 2">
    <name type="scientific">Arcobacter cloacae</name>
    <dbReference type="NCBI Taxonomy" id="1054034"/>
    <lineage>
        <taxon>Bacteria</taxon>
        <taxon>Pseudomonadati</taxon>
        <taxon>Campylobacterota</taxon>
        <taxon>Epsilonproteobacteria</taxon>
        <taxon>Campylobacterales</taxon>
        <taxon>Arcobacteraceae</taxon>
        <taxon>Arcobacter</taxon>
    </lineage>
</organism>
<keyword evidence="2" id="KW-1185">Reference proteome</keyword>
<comment type="caution">
    <text evidence="1">The sequence shown here is derived from an EMBL/GenBank/DDBJ whole genome shotgun (WGS) entry which is preliminary data.</text>
</comment>
<accession>A0A6M8N8K7</accession>
<dbReference type="AlphaFoldDB" id="A0A6M8N8K7"/>
<dbReference type="RefSeq" id="WP_129013967.1">
    <property type="nucleotide sequence ID" value="NZ_CBCSEI010000014.1"/>
</dbReference>
<evidence type="ECO:0000313" key="1">
    <source>
        <dbReference type="EMBL" id="RXI39601.1"/>
    </source>
</evidence>
<protein>
    <submittedName>
        <fullName evidence="1">Uncharacterized protein</fullName>
    </submittedName>
</protein>
<name>A0A6M8N8K7_9BACT</name>